<sequence length="372" mass="37549">MARSATTSRHGRRAAEPEHHSVFEERSVLDALWSAVVAAPTSVMPPAAPEAVEEPEAPEAAAPPLVTEEPEAAPSESGAHEEPEPAASETVGPETVEQVTAAHETIEVDATVAAEKPAAPSKPEPEPFVPILGRPIIPPGPAPAEPETADEPTTDHTARRPSAPPPRATGPFDLSYAAAPSTNRTIWAGPRHAAPLDWGSTGALLTIETPAAVADAGLLLMRLVVGLTMAAHGAQKAFGMFGGAGFGATADGFSALGYTPGAMFALAAIIGELFGGLFLAAGLLTPLAAGGIIGVTVNAMVAVNLGNGFFASHDGIELPLVLSGAALGLLLAGPGRYSVDSRIPFFNGAAVQCVAAGVALLAMLTSLGAHLL</sequence>
<evidence type="ECO:0000313" key="10">
    <source>
        <dbReference type="Proteomes" id="UP001500967"/>
    </source>
</evidence>
<dbReference type="Pfam" id="PF07681">
    <property type="entry name" value="DoxX"/>
    <property type="match status" value="1"/>
</dbReference>
<comment type="caution">
    <text evidence="9">The sequence shown here is derived from an EMBL/GenBank/DDBJ whole genome shotgun (WGS) entry which is preliminary data.</text>
</comment>
<dbReference type="InterPro" id="IPR051907">
    <property type="entry name" value="DoxX-like_oxidoreductase"/>
</dbReference>
<evidence type="ECO:0000256" key="5">
    <source>
        <dbReference type="ARBA" id="ARBA00022989"/>
    </source>
</evidence>
<name>A0ABN0UVP2_9ACTN</name>
<evidence type="ECO:0000256" key="3">
    <source>
        <dbReference type="ARBA" id="ARBA00022475"/>
    </source>
</evidence>
<dbReference type="RefSeq" id="WP_344651919.1">
    <property type="nucleotide sequence ID" value="NZ_BAAAGX010000023.1"/>
</dbReference>
<dbReference type="Proteomes" id="UP001500967">
    <property type="component" value="Unassembled WGS sequence"/>
</dbReference>
<reference evidence="9 10" key="1">
    <citation type="journal article" date="2019" name="Int. J. Syst. Evol. Microbiol.">
        <title>The Global Catalogue of Microorganisms (GCM) 10K type strain sequencing project: providing services to taxonomists for standard genome sequencing and annotation.</title>
        <authorList>
            <consortium name="The Broad Institute Genomics Platform"/>
            <consortium name="The Broad Institute Genome Sequencing Center for Infectious Disease"/>
            <person name="Wu L."/>
            <person name="Ma J."/>
        </authorList>
    </citation>
    <scope>NUCLEOTIDE SEQUENCE [LARGE SCALE GENOMIC DNA]</scope>
    <source>
        <strain evidence="9 10">JCM 10425</strain>
    </source>
</reference>
<evidence type="ECO:0000256" key="7">
    <source>
        <dbReference type="SAM" id="MobiDB-lite"/>
    </source>
</evidence>
<keyword evidence="6 8" id="KW-0472">Membrane</keyword>
<feature type="compositionally biased region" description="Basic and acidic residues" evidence="7">
    <location>
        <begin position="13"/>
        <end position="24"/>
    </location>
</feature>
<keyword evidence="10" id="KW-1185">Reference proteome</keyword>
<feature type="region of interest" description="Disordered" evidence="7">
    <location>
        <begin position="1"/>
        <end position="24"/>
    </location>
</feature>
<feature type="transmembrane region" description="Helical" evidence="8">
    <location>
        <begin position="349"/>
        <end position="371"/>
    </location>
</feature>
<keyword evidence="5 8" id="KW-1133">Transmembrane helix</keyword>
<evidence type="ECO:0000256" key="6">
    <source>
        <dbReference type="ARBA" id="ARBA00023136"/>
    </source>
</evidence>
<accession>A0ABN0UVP2</accession>
<organism evidence="9 10">
    <name type="scientific">Cryptosporangium japonicum</name>
    <dbReference type="NCBI Taxonomy" id="80872"/>
    <lineage>
        <taxon>Bacteria</taxon>
        <taxon>Bacillati</taxon>
        <taxon>Actinomycetota</taxon>
        <taxon>Actinomycetes</taxon>
        <taxon>Cryptosporangiales</taxon>
        <taxon>Cryptosporangiaceae</taxon>
        <taxon>Cryptosporangium</taxon>
    </lineage>
</organism>
<evidence type="ECO:0000256" key="4">
    <source>
        <dbReference type="ARBA" id="ARBA00022692"/>
    </source>
</evidence>
<evidence type="ECO:0000313" key="9">
    <source>
        <dbReference type="EMBL" id="GAA0262967.1"/>
    </source>
</evidence>
<dbReference type="InterPro" id="IPR032808">
    <property type="entry name" value="DoxX"/>
</dbReference>
<dbReference type="EMBL" id="BAAAGX010000023">
    <property type="protein sequence ID" value="GAA0262967.1"/>
    <property type="molecule type" value="Genomic_DNA"/>
</dbReference>
<keyword evidence="3" id="KW-1003">Cell membrane</keyword>
<dbReference type="PANTHER" id="PTHR33452">
    <property type="entry name" value="OXIDOREDUCTASE CATD-RELATED"/>
    <property type="match status" value="1"/>
</dbReference>
<feature type="compositionally biased region" description="Low complexity" evidence="7">
    <location>
        <begin position="58"/>
        <end position="77"/>
    </location>
</feature>
<comment type="similarity">
    <text evidence="2">Belongs to the DoxX family.</text>
</comment>
<evidence type="ECO:0000256" key="2">
    <source>
        <dbReference type="ARBA" id="ARBA00006679"/>
    </source>
</evidence>
<comment type="subcellular location">
    <subcellularLocation>
        <location evidence="1">Cell membrane</location>
        <topology evidence="1">Multi-pass membrane protein</topology>
    </subcellularLocation>
</comment>
<protein>
    <recommendedName>
        <fullName evidence="11">DoxX family protein</fullName>
    </recommendedName>
</protein>
<gene>
    <name evidence="9" type="ORF">GCM10009539_56080</name>
</gene>
<dbReference type="PANTHER" id="PTHR33452:SF1">
    <property type="entry name" value="INNER MEMBRANE PROTEIN YPHA-RELATED"/>
    <property type="match status" value="1"/>
</dbReference>
<feature type="region of interest" description="Disordered" evidence="7">
    <location>
        <begin position="45"/>
        <end position="96"/>
    </location>
</feature>
<proteinExistence type="inferred from homology"/>
<evidence type="ECO:0008006" key="11">
    <source>
        <dbReference type="Google" id="ProtNLM"/>
    </source>
</evidence>
<evidence type="ECO:0000256" key="1">
    <source>
        <dbReference type="ARBA" id="ARBA00004651"/>
    </source>
</evidence>
<keyword evidence="4 8" id="KW-0812">Transmembrane</keyword>
<feature type="region of interest" description="Disordered" evidence="7">
    <location>
        <begin position="112"/>
        <end position="173"/>
    </location>
</feature>
<feature type="transmembrane region" description="Helical" evidence="8">
    <location>
        <begin position="318"/>
        <end position="337"/>
    </location>
</feature>
<evidence type="ECO:0000256" key="8">
    <source>
        <dbReference type="SAM" id="Phobius"/>
    </source>
</evidence>